<dbReference type="RefSeq" id="WP_176223840.1">
    <property type="nucleotide sequence ID" value="NZ_FXAW01000009.1"/>
</dbReference>
<keyword evidence="4" id="KW-1185">Reference proteome</keyword>
<dbReference type="EMBL" id="FXAW01000009">
    <property type="protein sequence ID" value="SMG50945.1"/>
    <property type="molecule type" value="Genomic_DNA"/>
</dbReference>
<proteinExistence type="predicted"/>
<dbReference type="InterPro" id="IPR041286">
    <property type="entry name" value="MBG_2"/>
</dbReference>
<evidence type="ECO:0000313" key="4">
    <source>
        <dbReference type="Proteomes" id="UP000193804"/>
    </source>
</evidence>
<accession>A0A1X7LB11</accession>
<feature type="chain" id="PRO_5013027670" description="MBG domain-containing protein" evidence="1">
    <location>
        <begin position="30"/>
        <end position="256"/>
    </location>
</feature>
<organism evidence="3 4">
    <name type="scientific">Marivirga sericea</name>
    <dbReference type="NCBI Taxonomy" id="1028"/>
    <lineage>
        <taxon>Bacteria</taxon>
        <taxon>Pseudomonadati</taxon>
        <taxon>Bacteroidota</taxon>
        <taxon>Cytophagia</taxon>
        <taxon>Cytophagales</taxon>
        <taxon>Marivirgaceae</taxon>
        <taxon>Marivirga</taxon>
    </lineage>
</organism>
<feature type="signal peptide" evidence="1">
    <location>
        <begin position="1"/>
        <end position="29"/>
    </location>
</feature>
<evidence type="ECO:0000256" key="1">
    <source>
        <dbReference type="SAM" id="SignalP"/>
    </source>
</evidence>
<feature type="domain" description="MBG" evidence="2">
    <location>
        <begin position="126"/>
        <end position="200"/>
    </location>
</feature>
<dbReference type="Pfam" id="PF05345">
    <property type="entry name" value="He_PIG"/>
    <property type="match status" value="1"/>
</dbReference>
<sequence length="256" mass="27019">MSSFRTPKQFFLHFILVAFVLCNLNTASGQSNPNFLSSPVVQATYGNSYLYDIDVSDDDGDELTVVLQSGNLPDGVTLLEAAGEFSLEGIPIEAGDFPITLEVRETTTPANNELQNFTLQVTKANLTVSADDQNIVYGDAIPALSISYSGFVNSEDQTDLTTVPTASTMADMNSDAGDYIISVSGGVSDNYAFNYSAGNLNIAKADQTITFDAIEDKTYGDADFTLSASSDSGLPISFSVLSGNASVIGNTVSING</sequence>
<evidence type="ECO:0000313" key="3">
    <source>
        <dbReference type="EMBL" id="SMG50945.1"/>
    </source>
</evidence>
<evidence type="ECO:0000259" key="2">
    <source>
        <dbReference type="Pfam" id="PF18676"/>
    </source>
</evidence>
<dbReference type="Proteomes" id="UP000193804">
    <property type="component" value="Unassembled WGS sequence"/>
</dbReference>
<dbReference type="AlphaFoldDB" id="A0A1X7LB11"/>
<protein>
    <recommendedName>
        <fullName evidence="2">MBG domain-containing protein</fullName>
    </recommendedName>
</protein>
<name>A0A1X7LB11_9BACT</name>
<dbReference type="Pfam" id="PF18676">
    <property type="entry name" value="MBG_2"/>
    <property type="match status" value="1"/>
</dbReference>
<keyword evidence="1" id="KW-0732">Signal</keyword>
<dbReference type="STRING" id="1028.SAMN05661096_03775"/>
<reference evidence="4" key="1">
    <citation type="submission" date="2017-04" db="EMBL/GenBank/DDBJ databases">
        <authorList>
            <person name="Varghese N."/>
            <person name="Submissions S."/>
        </authorList>
    </citation>
    <scope>NUCLEOTIDE SEQUENCE [LARGE SCALE GENOMIC DNA]</scope>
    <source>
        <strain evidence="4">DSM 4125</strain>
    </source>
</reference>
<gene>
    <name evidence="3" type="ORF">SAMN05661096_03775</name>
</gene>
<feature type="non-terminal residue" evidence="3">
    <location>
        <position position="256"/>
    </location>
</feature>
<dbReference type="Gene3D" id="3.30.160.710">
    <property type="match status" value="1"/>
</dbReference>